<dbReference type="SUPFAM" id="SSF51905">
    <property type="entry name" value="FAD/NAD(P)-binding domain"/>
    <property type="match status" value="1"/>
</dbReference>
<dbReference type="STRING" id="338966.Ppro_0726"/>
<dbReference type="PRINTS" id="PR00469">
    <property type="entry name" value="PNDRDTASEII"/>
</dbReference>
<dbReference type="OrthoDB" id="9778740at2"/>
<evidence type="ECO:0000256" key="1">
    <source>
        <dbReference type="ARBA" id="ARBA00022630"/>
    </source>
</evidence>
<dbReference type="Gene3D" id="3.50.50.60">
    <property type="entry name" value="FAD/NAD(P)-binding domain"/>
    <property type="match status" value="2"/>
</dbReference>
<dbReference type="Pfam" id="PF13738">
    <property type="entry name" value="Pyr_redox_3"/>
    <property type="match status" value="1"/>
</dbReference>
<dbReference type="HOGENOM" id="CLU_756316_0_0_7"/>
<name>A1ALY7_PELPD</name>
<proteinExistence type="predicted"/>
<reference evidence="3 4" key="1">
    <citation type="submission" date="2006-10" db="EMBL/GenBank/DDBJ databases">
        <title>Complete sequence of chromosome of Pelobacter propionicus DSM 2379.</title>
        <authorList>
            <consortium name="US DOE Joint Genome Institute"/>
            <person name="Copeland A."/>
            <person name="Lucas S."/>
            <person name="Lapidus A."/>
            <person name="Barry K."/>
            <person name="Detter J.C."/>
            <person name="Glavina del Rio T."/>
            <person name="Hammon N."/>
            <person name="Israni S."/>
            <person name="Dalin E."/>
            <person name="Tice H."/>
            <person name="Pitluck S."/>
            <person name="Saunders E."/>
            <person name="Brettin T."/>
            <person name="Bruce D."/>
            <person name="Han C."/>
            <person name="Tapia R."/>
            <person name="Schmutz J."/>
            <person name="Larimer F."/>
            <person name="Land M."/>
            <person name="Hauser L."/>
            <person name="Kyrpides N."/>
            <person name="Kim E."/>
            <person name="Lovley D."/>
            <person name="Richardson P."/>
        </authorList>
    </citation>
    <scope>NUCLEOTIDE SEQUENCE [LARGE SCALE GENOMIC DNA]</scope>
    <source>
        <strain evidence="4">DSM 2379 / NBRC 103807 / OttBd1</strain>
    </source>
</reference>
<dbReference type="PANTHER" id="PTHR48105">
    <property type="entry name" value="THIOREDOXIN REDUCTASE 1-RELATED-RELATED"/>
    <property type="match status" value="1"/>
</dbReference>
<evidence type="ECO:0000313" key="4">
    <source>
        <dbReference type="Proteomes" id="UP000006732"/>
    </source>
</evidence>
<dbReference type="GO" id="GO:0016491">
    <property type="term" value="F:oxidoreductase activity"/>
    <property type="evidence" value="ECO:0007669"/>
    <property type="project" value="UniProtKB-KW"/>
</dbReference>
<keyword evidence="1" id="KW-0285">Flavoprotein</keyword>
<dbReference type="KEGG" id="ppd:Ppro_0726"/>
<accession>A1ALY7</accession>
<evidence type="ECO:0000313" key="3">
    <source>
        <dbReference type="EMBL" id="ABK98357.1"/>
    </source>
</evidence>
<dbReference type="Proteomes" id="UP000006732">
    <property type="component" value="Chromosome"/>
</dbReference>
<keyword evidence="2" id="KW-0560">Oxidoreductase</keyword>
<dbReference type="RefSeq" id="WP_011734669.1">
    <property type="nucleotide sequence ID" value="NC_008609.1"/>
</dbReference>
<dbReference type="InterPro" id="IPR036188">
    <property type="entry name" value="FAD/NAD-bd_sf"/>
</dbReference>
<dbReference type="eggNOG" id="COG0492">
    <property type="taxonomic scope" value="Bacteria"/>
</dbReference>
<dbReference type="EMBL" id="CP000482">
    <property type="protein sequence ID" value="ABK98357.1"/>
    <property type="molecule type" value="Genomic_DNA"/>
</dbReference>
<evidence type="ECO:0000256" key="2">
    <source>
        <dbReference type="ARBA" id="ARBA00023002"/>
    </source>
</evidence>
<dbReference type="PRINTS" id="PR00368">
    <property type="entry name" value="FADPNR"/>
</dbReference>
<keyword evidence="4" id="KW-1185">Reference proteome</keyword>
<dbReference type="AlphaFoldDB" id="A1ALY7"/>
<gene>
    <name evidence="3" type="ordered locus">Ppro_0726</name>
</gene>
<sequence length="367" mass="40133">MSLLYDVLIVGGGPAGVACALMCKRHGLSHLLLESGKAAFQGIAHSYPAGKLVYPTIPKDASEPFLVEELRPPEEPVTVEEYLRKVQEVVRQGGLNIQTETSLQDIHEERGVLTVRTDRESYRARKVILAFGCNIPRELTVYGDAKMVAKGLDDVEKYIGIKTLVIGGGNSAADVIISILRAKREANDSTPVFWAHRAETFRVNKETAQRLGEEILLGGNIRLLPGAIPRIGEVDSQGMERLVIRINIFEQPDGIDLYHALSFPMQNVIACIGSQGPGPIFERLGIQLITCTGGVCKIGKEGERLALLTAEFESTRRGIHIIGGAISPSFMRISEGAIVEEKHPNLIYTALNDAWHAVEAIRRKLNG</sequence>
<protein>
    <submittedName>
        <fullName evidence="3">FAD dependent oxidoreductase</fullName>
    </submittedName>
</protein>
<organism evidence="3 4">
    <name type="scientific">Pelobacter propionicus (strain DSM 2379 / NBRC 103807 / OttBd1)</name>
    <dbReference type="NCBI Taxonomy" id="338966"/>
    <lineage>
        <taxon>Bacteria</taxon>
        <taxon>Pseudomonadati</taxon>
        <taxon>Thermodesulfobacteriota</taxon>
        <taxon>Desulfuromonadia</taxon>
        <taxon>Desulfuromonadales</taxon>
        <taxon>Desulfuromonadaceae</taxon>
        <taxon>Pelobacter</taxon>
    </lineage>
</organism>
<dbReference type="InterPro" id="IPR050097">
    <property type="entry name" value="Ferredoxin-NADP_redctase_2"/>
</dbReference>